<organism evidence="1 2">
    <name type="scientific">Mya arenaria</name>
    <name type="common">Soft-shell clam</name>
    <dbReference type="NCBI Taxonomy" id="6604"/>
    <lineage>
        <taxon>Eukaryota</taxon>
        <taxon>Metazoa</taxon>
        <taxon>Spiralia</taxon>
        <taxon>Lophotrochozoa</taxon>
        <taxon>Mollusca</taxon>
        <taxon>Bivalvia</taxon>
        <taxon>Autobranchia</taxon>
        <taxon>Heteroconchia</taxon>
        <taxon>Euheterodonta</taxon>
        <taxon>Imparidentia</taxon>
        <taxon>Neoheterodontei</taxon>
        <taxon>Myida</taxon>
        <taxon>Myoidea</taxon>
        <taxon>Myidae</taxon>
        <taxon>Mya</taxon>
    </lineage>
</organism>
<sequence length="131" mass="14218">MGRTSYRCKVSASCVHSRQVRGRARARYPRTDGWIDIRFAASQLAAPEIDFLLSSGITDNFDGRDEGHICGVFHIVASVPSGKGCSVHHSVKPLVKGTCAILQGLLAEPTKHPVGEYVRDGLMQAKQAKVD</sequence>
<reference evidence="1" key="1">
    <citation type="submission" date="2022-11" db="EMBL/GenBank/DDBJ databases">
        <title>Centuries of genome instability and evolution in soft-shell clam transmissible cancer (bioRxiv).</title>
        <authorList>
            <person name="Hart S.F.M."/>
            <person name="Yonemitsu M.A."/>
            <person name="Giersch R.M."/>
            <person name="Beal B.F."/>
            <person name="Arriagada G."/>
            <person name="Davis B.W."/>
            <person name="Ostrander E.A."/>
            <person name="Goff S.P."/>
            <person name="Metzger M.J."/>
        </authorList>
    </citation>
    <scope>NUCLEOTIDE SEQUENCE</scope>
    <source>
        <strain evidence="1">MELC-2E11</strain>
        <tissue evidence="1">Siphon/mantle</tissue>
    </source>
</reference>
<evidence type="ECO:0000313" key="1">
    <source>
        <dbReference type="EMBL" id="WAR22270.1"/>
    </source>
</evidence>
<protein>
    <submittedName>
        <fullName evidence="1">Uncharacterized protein</fullName>
    </submittedName>
</protein>
<dbReference type="Proteomes" id="UP001164746">
    <property type="component" value="Chromosome 12"/>
</dbReference>
<name>A0ABY7FJA5_MYAAR</name>
<proteinExistence type="predicted"/>
<keyword evidence="2" id="KW-1185">Reference proteome</keyword>
<evidence type="ECO:0000313" key="2">
    <source>
        <dbReference type="Proteomes" id="UP001164746"/>
    </source>
</evidence>
<gene>
    <name evidence="1" type="ORF">MAR_016244</name>
</gene>
<accession>A0ABY7FJA5</accession>
<dbReference type="EMBL" id="CP111023">
    <property type="protein sequence ID" value="WAR22270.1"/>
    <property type="molecule type" value="Genomic_DNA"/>
</dbReference>